<evidence type="ECO:0000313" key="4">
    <source>
        <dbReference type="EMBL" id="KAK9283227.1"/>
    </source>
</evidence>
<dbReference type="Proteomes" id="UP001415857">
    <property type="component" value="Unassembled WGS sequence"/>
</dbReference>
<accession>A0AAP0RRC8</accession>
<evidence type="ECO:0008006" key="6">
    <source>
        <dbReference type="Google" id="ProtNLM"/>
    </source>
</evidence>
<keyword evidence="2 3" id="KW-0732">Signal</keyword>
<dbReference type="CDD" id="cd01837">
    <property type="entry name" value="SGNH_plant_lipase_like"/>
    <property type="match status" value="1"/>
</dbReference>
<reference evidence="4 5" key="1">
    <citation type="journal article" date="2024" name="Plant J.">
        <title>Genome sequences and population genomics reveal climatic adaptation and genomic divergence between two closely related sweetgum species.</title>
        <authorList>
            <person name="Xu W.Q."/>
            <person name="Ren C.Q."/>
            <person name="Zhang X.Y."/>
            <person name="Comes H.P."/>
            <person name="Liu X.H."/>
            <person name="Li Y.G."/>
            <person name="Kettle C.J."/>
            <person name="Jalonen R."/>
            <person name="Gaisberger H."/>
            <person name="Ma Y.Z."/>
            <person name="Qiu Y.X."/>
        </authorList>
    </citation>
    <scope>NUCLEOTIDE SEQUENCE [LARGE SCALE GENOMIC DNA]</scope>
    <source>
        <strain evidence="4">Hangzhou</strain>
    </source>
</reference>
<dbReference type="InterPro" id="IPR001087">
    <property type="entry name" value="GDSL"/>
</dbReference>
<gene>
    <name evidence="4" type="ORF">L1049_011463</name>
</gene>
<dbReference type="PANTHER" id="PTHR45642:SF139">
    <property type="entry name" value="SGNH HYDROLASE-TYPE ESTERASE DOMAIN-CONTAINING PROTEIN"/>
    <property type="match status" value="1"/>
</dbReference>
<dbReference type="InterPro" id="IPR050592">
    <property type="entry name" value="GDSL_lipolytic_enzyme"/>
</dbReference>
<dbReference type="Gene3D" id="3.40.50.1110">
    <property type="entry name" value="SGNH hydrolase"/>
    <property type="match status" value="1"/>
</dbReference>
<evidence type="ECO:0000256" key="3">
    <source>
        <dbReference type="SAM" id="SignalP"/>
    </source>
</evidence>
<protein>
    <recommendedName>
        <fullName evidence="6">GDSL esterase/lipase</fullName>
    </recommendedName>
</protein>
<comment type="caution">
    <text evidence="4">The sequence shown here is derived from an EMBL/GenBank/DDBJ whole genome shotgun (WGS) entry which is preliminary data.</text>
</comment>
<evidence type="ECO:0000313" key="5">
    <source>
        <dbReference type="Proteomes" id="UP001415857"/>
    </source>
</evidence>
<feature type="chain" id="PRO_5042827084" description="GDSL esterase/lipase" evidence="3">
    <location>
        <begin position="28"/>
        <end position="362"/>
    </location>
</feature>
<dbReference type="GO" id="GO:0016788">
    <property type="term" value="F:hydrolase activity, acting on ester bonds"/>
    <property type="evidence" value="ECO:0007669"/>
    <property type="project" value="InterPro"/>
</dbReference>
<name>A0AAP0RRC8_LIQFO</name>
<dbReference type="InterPro" id="IPR036514">
    <property type="entry name" value="SGNH_hydro_sf"/>
</dbReference>
<dbReference type="InterPro" id="IPR035669">
    <property type="entry name" value="SGNH_plant_lipase-like"/>
</dbReference>
<evidence type="ECO:0000256" key="1">
    <source>
        <dbReference type="ARBA" id="ARBA00008668"/>
    </source>
</evidence>
<keyword evidence="5" id="KW-1185">Reference proteome</keyword>
<feature type="signal peptide" evidence="3">
    <location>
        <begin position="1"/>
        <end position="27"/>
    </location>
</feature>
<organism evidence="4 5">
    <name type="scientific">Liquidambar formosana</name>
    <name type="common">Formosan gum</name>
    <dbReference type="NCBI Taxonomy" id="63359"/>
    <lineage>
        <taxon>Eukaryota</taxon>
        <taxon>Viridiplantae</taxon>
        <taxon>Streptophyta</taxon>
        <taxon>Embryophyta</taxon>
        <taxon>Tracheophyta</taxon>
        <taxon>Spermatophyta</taxon>
        <taxon>Magnoliopsida</taxon>
        <taxon>eudicotyledons</taxon>
        <taxon>Gunneridae</taxon>
        <taxon>Pentapetalae</taxon>
        <taxon>Saxifragales</taxon>
        <taxon>Altingiaceae</taxon>
        <taxon>Liquidambar</taxon>
    </lineage>
</organism>
<dbReference type="EMBL" id="JBBPBK010000006">
    <property type="protein sequence ID" value="KAK9283227.1"/>
    <property type="molecule type" value="Genomic_DNA"/>
</dbReference>
<dbReference type="PANTHER" id="PTHR45642">
    <property type="entry name" value="GDSL ESTERASE/LIPASE EXL3"/>
    <property type="match status" value="1"/>
</dbReference>
<dbReference type="Pfam" id="PF00657">
    <property type="entry name" value="Lipase_GDSL"/>
    <property type="match status" value="1"/>
</dbReference>
<dbReference type="SUPFAM" id="SSF52266">
    <property type="entry name" value="SGNH hydrolase"/>
    <property type="match status" value="1"/>
</dbReference>
<evidence type="ECO:0000256" key="2">
    <source>
        <dbReference type="ARBA" id="ARBA00022729"/>
    </source>
</evidence>
<dbReference type="AlphaFoldDB" id="A0AAP0RRC8"/>
<comment type="similarity">
    <text evidence="1">Belongs to the 'GDSL' lipolytic enzyme family.</text>
</comment>
<sequence>MSTRTVAIFFTFFSLSSLLSLPLLTTANPSTTAIYAFGDSLADSGNNNHIPTLFRSDHPPYGRDFPGHVPSGRFSDGKLATDFLASSLGIKELLPAYLDPLVTDHELLTGVSFASAGSGLDDQTAALTNVLNLKTQLGYFEEAMQRMRRTVAGGNVSEIVEKALFLVAAGTNDMLYNFYDLPLASLRYSLSRYHDLLLQNLQSVIQRLYNMGARKFAVTGLPPIGCMPVQVTMGSLIPSQNMLERVCIDQQNHDSQAYNAKLQSLLSRLPPTLPGARLAYLDTYNPMMDMITNPAKYGFQQTLEGCCGFGGFVEMGPLCNEIDPTCPDPSRYLFWDAAHPTQATYSILANLYGQTVLPQVVG</sequence>
<proteinExistence type="inferred from homology"/>